<comment type="caution">
    <text evidence="1">The sequence shown here is derived from an EMBL/GenBank/DDBJ whole genome shotgun (WGS) entry which is preliminary data.</text>
</comment>
<evidence type="ECO:0000313" key="2">
    <source>
        <dbReference type="Proteomes" id="UP000215902"/>
    </source>
</evidence>
<sequence>MCHVRQAAFFVEFNDQSIKHSNARPNSSEKFAYCSSSALLLNSAQAISKPPAVVNVQNIGQVGQIISSESVGTKQYTKSLQEAAATADCELPPARLWSSGV</sequence>
<proteinExistence type="predicted"/>
<reference evidence="1 2" key="1">
    <citation type="submission" date="2017-06" db="EMBL/GenBank/DDBJ databases">
        <title>A platform for efficient transgenesis in Macrostomum lignano, a flatworm model organism for stem cell research.</title>
        <authorList>
            <person name="Berezikov E."/>
        </authorList>
    </citation>
    <scope>NUCLEOTIDE SEQUENCE [LARGE SCALE GENOMIC DNA]</scope>
    <source>
        <strain evidence="1">DV1</strain>
        <tissue evidence="1">Whole organism</tissue>
    </source>
</reference>
<accession>A0A267GN53</accession>
<dbReference type="AlphaFoldDB" id="A0A267GN53"/>
<gene>
    <name evidence="1" type="ORF">BOX15_Mlig015438g2</name>
</gene>
<organism evidence="1 2">
    <name type="scientific">Macrostomum lignano</name>
    <dbReference type="NCBI Taxonomy" id="282301"/>
    <lineage>
        <taxon>Eukaryota</taxon>
        <taxon>Metazoa</taxon>
        <taxon>Spiralia</taxon>
        <taxon>Lophotrochozoa</taxon>
        <taxon>Platyhelminthes</taxon>
        <taxon>Rhabditophora</taxon>
        <taxon>Macrostomorpha</taxon>
        <taxon>Macrostomida</taxon>
        <taxon>Macrostomidae</taxon>
        <taxon>Macrostomum</taxon>
    </lineage>
</organism>
<keyword evidence="2" id="KW-1185">Reference proteome</keyword>
<dbReference type="Proteomes" id="UP000215902">
    <property type="component" value="Unassembled WGS sequence"/>
</dbReference>
<evidence type="ECO:0000313" key="1">
    <source>
        <dbReference type="EMBL" id="PAA87451.1"/>
    </source>
</evidence>
<dbReference type="EMBL" id="NIVC01000230">
    <property type="protein sequence ID" value="PAA87451.1"/>
    <property type="molecule type" value="Genomic_DNA"/>
</dbReference>
<protein>
    <submittedName>
        <fullName evidence="1">Uncharacterized protein</fullName>
    </submittedName>
</protein>
<name>A0A267GN53_9PLAT</name>